<dbReference type="OrthoDB" id="5326346at2759"/>
<evidence type="ECO:0008006" key="4">
    <source>
        <dbReference type="Google" id="ProtNLM"/>
    </source>
</evidence>
<feature type="compositionally biased region" description="Polar residues" evidence="1">
    <location>
        <begin position="355"/>
        <end position="365"/>
    </location>
</feature>
<feature type="compositionally biased region" description="Low complexity" evidence="1">
    <location>
        <begin position="316"/>
        <end position="329"/>
    </location>
</feature>
<feature type="region of interest" description="Disordered" evidence="1">
    <location>
        <begin position="304"/>
        <end position="383"/>
    </location>
</feature>
<accession>A0A9P5B0R2</accession>
<sequence length="425" mass="46175">MSTTRIEIDPEGDTLVIIPVKLPSTQSETPNPPDEKHFLCSKKHLTLASRRAARLFSSQFREASVESDGLYHWKFEAIFNHEAFSLVSKIIHGKTRGIPRTIKLDLLADIATIVDDLQCHEAVAYFSENWLLWWPSGSEEPRGKALAQLILASFVFEHASLFETYTKLAIRHSDDVPSTFGLPIRADVLSQIENTRTQIFEHLFDGLDKLYDRILDGSVGCNPACQALRLGSLLQARKKLGLYPRPSSPFPKLSLDSLLASLATVQSPAYFGLPNQGPVAMYSGKWSIENSTTVVVTRGFFGGQSKSTQPGTNNASVSSPQPSGLLGLSAVSQNTNNPPTRQLGAPPQPTVGLFGSSTASQSPASGGSFGKANSKVGTNTPAAENQEQPAIIVKHKCRLKDLIEPLVMAAEKEITGLKLADFPRP</sequence>
<reference evidence="2" key="1">
    <citation type="submission" date="2020-01" db="EMBL/GenBank/DDBJ databases">
        <title>Identification and distribution of gene clusters putatively required for synthesis of sphingolipid metabolism inhibitors in phylogenetically diverse species of the filamentous fungus Fusarium.</title>
        <authorList>
            <person name="Kim H.-S."/>
            <person name="Busman M."/>
            <person name="Brown D.W."/>
            <person name="Divon H."/>
            <person name="Uhlig S."/>
            <person name="Proctor R.H."/>
        </authorList>
    </citation>
    <scope>NUCLEOTIDE SEQUENCE</scope>
    <source>
        <strain evidence="2">NRRL 31653</strain>
    </source>
</reference>
<gene>
    <name evidence="2" type="ORF">FAGAP_10954</name>
</gene>
<dbReference type="AlphaFoldDB" id="A0A9P5B0R2"/>
<evidence type="ECO:0000256" key="1">
    <source>
        <dbReference type="SAM" id="MobiDB-lite"/>
    </source>
</evidence>
<feature type="compositionally biased region" description="Polar residues" evidence="1">
    <location>
        <begin position="304"/>
        <end position="315"/>
    </location>
</feature>
<comment type="caution">
    <text evidence="2">The sequence shown here is derived from an EMBL/GenBank/DDBJ whole genome shotgun (WGS) entry which is preliminary data.</text>
</comment>
<keyword evidence="3" id="KW-1185">Reference proteome</keyword>
<dbReference type="Proteomes" id="UP000737391">
    <property type="component" value="Unassembled WGS sequence"/>
</dbReference>
<evidence type="ECO:0000313" key="2">
    <source>
        <dbReference type="EMBL" id="KAF4490271.1"/>
    </source>
</evidence>
<protein>
    <recommendedName>
        <fullName evidence="4">BTB domain-containing protein</fullName>
    </recommendedName>
</protein>
<proteinExistence type="predicted"/>
<dbReference type="EMBL" id="LUFC02000988">
    <property type="protein sequence ID" value="KAF4490271.1"/>
    <property type="molecule type" value="Genomic_DNA"/>
</dbReference>
<feature type="compositionally biased region" description="Polar residues" evidence="1">
    <location>
        <begin position="330"/>
        <end position="340"/>
    </location>
</feature>
<evidence type="ECO:0000313" key="3">
    <source>
        <dbReference type="Proteomes" id="UP000737391"/>
    </source>
</evidence>
<organism evidence="2 3">
    <name type="scientific">Fusarium agapanthi</name>
    <dbReference type="NCBI Taxonomy" id="1803897"/>
    <lineage>
        <taxon>Eukaryota</taxon>
        <taxon>Fungi</taxon>
        <taxon>Dikarya</taxon>
        <taxon>Ascomycota</taxon>
        <taxon>Pezizomycotina</taxon>
        <taxon>Sordariomycetes</taxon>
        <taxon>Hypocreomycetidae</taxon>
        <taxon>Hypocreales</taxon>
        <taxon>Nectriaceae</taxon>
        <taxon>Fusarium</taxon>
        <taxon>Fusarium fujikuroi species complex</taxon>
    </lineage>
</organism>
<name>A0A9P5B0R2_9HYPO</name>